<dbReference type="PANTHER" id="PTHR34473">
    <property type="entry name" value="UPF0699 TRANSMEMBRANE PROTEIN YDBS"/>
    <property type="match status" value="1"/>
</dbReference>
<feature type="transmembrane region" description="Helical" evidence="2">
    <location>
        <begin position="50"/>
        <end position="68"/>
    </location>
</feature>
<dbReference type="InterPro" id="IPR005182">
    <property type="entry name" value="YdbS-like_PH"/>
</dbReference>
<keyword evidence="2" id="KW-1133">Transmembrane helix</keyword>
<dbReference type="Proteomes" id="UP000253868">
    <property type="component" value="Chromosome"/>
</dbReference>
<dbReference type="KEGG" id="spad:DVK44_05660"/>
<feature type="compositionally biased region" description="Gly residues" evidence="1">
    <location>
        <begin position="1"/>
        <end position="26"/>
    </location>
</feature>
<name>A0A345I0B2_9ACTN</name>
<gene>
    <name evidence="4" type="ORF">DVK44_05660</name>
</gene>
<protein>
    <submittedName>
        <fullName evidence="4">PH domain-containing protein</fullName>
    </submittedName>
</protein>
<keyword evidence="2" id="KW-0812">Transmembrane</keyword>
<evidence type="ECO:0000259" key="3">
    <source>
        <dbReference type="Pfam" id="PF03703"/>
    </source>
</evidence>
<dbReference type="AlphaFoldDB" id="A0A345I0B2"/>
<accession>A0A345I0B2</accession>
<evidence type="ECO:0000256" key="1">
    <source>
        <dbReference type="SAM" id="MobiDB-lite"/>
    </source>
</evidence>
<dbReference type="Pfam" id="PF03703">
    <property type="entry name" value="bPH_2"/>
    <property type="match status" value="1"/>
</dbReference>
<sequence length="188" mass="19797">MTGTGAGPGGGAGTGTGPGRGPGPGAGTVRLRPPANTLDARAIGWWRTQWALLTVAPVAVLAVLGAFIDPARTWLLAGAAVLAVLGLLCTLLIPLWWFRVHRWEVTDAAVYVRTGFFRQVWRIAPMSRIQTVDTVRGPLEQLFRLSTVIVTTASAAGAVEIRGLDHELAAELAERLTVITQATPGDAT</sequence>
<dbReference type="PANTHER" id="PTHR34473:SF3">
    <property type="entry name" value="TRANSMEMBRANE PROTEIN-RELATED"/>
    <property type="match status" value="1"/>
</dbReference>
<organism evidence="4 5">
    <name type="scientific">Streptomyces paludis</name>
    <dbReference type="NCBI Taxonomy" id="2282738"/>
    <lineage>
        <taxon>Bacteria</taxon>
        <taxon>Bacillati</taxon>
        <taxon>Actinomycetota</taxon>
        <taxon>Actinomycetes</taxon>
        <taxon>Kitasatosporales</taxon>
        <taxon>Streptomycetaceae</taxon>
        <taxon>Streptomyces</taxon>
    </lineage>
</organism>
<feature type="domain" description="YdbS-like PH" evidence="3">
    <location>
        <begin position="99"/>
        <end position="175"/>
    </location>
</feature>
<feature type="region of interest" description="Disordered" evidence="1">
    <location>
        <begin position="1"/>
        <end position="32"/>
    </location>
</feature>
<dbReference type="EMBL" id="CP031194">
    <property type="protein sequence ID" value="AXG82386.1"/>
    <property type="molecule type" value="Genomic_DNA"/>
</dbReference>
<keyword evidence="2" id="KW-0472">Membrane</keyword>
<reference evidence="5" key="1">
    <citation type="submission" date="2018-07" db="EMBL/GenBank/DDBJ databases">
        <authorList>
            <person name="Zhao J."/>
        </authorList>
    </citation>
    <scope>NUCLEOTIDE SEQUENCE [LARGE SCALE GENOMIC DNA]</scope>
    <source>
        <strain evidence="5">GSSD-12</strain>
    </source>
</reference>
<evidence type="ECO:0000313" key="4">
    <source>
        <dbReference type="EMBL" id="AXG82386.1"/>
    </source>
</evidence>
<dbReference type="OrthoDB" id="3730669at2"/>
<proteinExistence type="predicted"/>
<evidence type="ECO:0000256" key="2">
    <source>
        <dbReference type="SAM" id="Phobius"/>
    </source>
</evidence>
<evidence type="ECO:0000313" key="5">
    <source>
        <dbReference type="Proteomes" id="UP000253868"/>
    </source>
</evidence>
<feature type="transmembrane region" description="Helical" evidence="2">
    <location>
        <begin position="74"/>
        <end position="98"/>
    </location>
</feature>
<keyword evidence="5" id="KW-1185">Reference proteome</keyword>